<accession>A0ABU9ICC4</accession>
<evidence type="ECO:0000256" key="5">
    <source>
        <dbReference type="ARBA" id="ARBA00022525"/>
    </source>
</evidence>
<comment type="caution">
    <text evidence="11">The sequence shown here is derived from an EMBL/GenBank/DDBJ whole genome shotgun (WGS) entry which is preliminary data.</text>
</comment>
<evidence type="ECO:0000256" key="6">
    <source>
        <dbReference type="ARBA" id="ARBA00022737"/>
    </source>
</evidence>
<dbReference type="Gene3D" id="3.30.870.10">
    <property type="entry name" value="Endonuclease Chain A"/>
    <property type="match status" value="2"/>
</dbReference>
<dbReference type="InterPro" id="IPR001736">
    <property type="entry name" value="PLipase_D/transphosphatidylase"/>
</dbReference>
<feature type="domain" description="PLD phosphodiesterase" evidence="10">
    <location>
        <begin position="142"/>
        <end position="169"/>
    </location>
</feature>
<gene>
    <name evidence="11" type="ORF">AAEO60_05255</name>
</gene>
<sequence length="513" mass="58859">MAPDTKQHEAMSAGSIEPGVWRYARARRVRVVVDGEEYFDAIQRAMLKARQRILMIGWDFDTRIHLTRGRRWWQKGWKKHYPSRLGSFVVWLSKQNPQLEIRILKWSMGFIKFIGRGAMVLDLLRWWPHRRIDFKFDHVLPVGCTQHQKLVIIDSDFAVCGGIDLTNGRWDTRAHLEEDPGRKRPSGEHYAPWHDMVMLMEGPVARELEELGLMRWRRAGGKVLPSVTSQEESAWPDDLDAEFEDVDVGISRSWPAMEGEAKIDEVEELFLRQIAAAKHFIYAENQYFASRSIGEAIAKRMIEDDPPEVVIVHPESAEGWLEARTMDPARNELVQAIREIDEHNRFHLYAPFSGNTQIYVHAKLLIVDDRVLRIGSSNFNNRSMGLDSECDVFIDCDRPGNEHATAGIRSIRESLLAEHLGLPVEDMPGLLEKHGSMAELIAAIGDTNARHLRPFQPGLNQEWESDLAISETLDPEEPEHLFEILPAHRGLFRPGSLLAKAKDRLTRKRSVNE</sequence>
<evidence type="ECO:0000256" key="2">
    <source>
        <dbReference type="ARBA" id="ARBA00003145"/>
    </source>
</evidence>
<dbReference type="Pfam" id="PF13091">
    <property type="entry name" value="PLDc_2"/>
    <property type="match status" value="1"/>
</dbReference>
<evidence type="ECO:0000256" key="9">
    <source>
        <dbReference type="ARBA" id="ARBA00029594"/>
    </source>
</evidence>
<organism evidence="11 12">
    <name type="scientific">Aurantiacibacter gilvus</name>
    <dbReference type="NCBI Taxonomy" id="3139141"/>
    <lineage>
        <taxon>Bacteria</taxon>
        <taxon>Pseudomonadati</taxon>
        <taxon>Pseudomonadota</taxon>
        <taxon>Alphaproteobacteria</taxon>
        <taxon>Sphingomonadales</taxon>
        <taxon>Erythrobacteraceae</taxon>
        <taxon>Aurantiacibacter</taxon>
    </lineage>
</organism>
<evidence type="ECO:0000259" key="10">
    <source>
        <dbReference type="PROSITE" id="PS50035"/>
    </source>
</evidence>
<evidence type="ECO:0000256" key="4">
    <source>
        <dbReference type="ARBA" id="ARBA00018392"/>
    </source>
</evidence>
<dbReference type="InterPro" id="IPR015679">
    <property type="entry name" value="PLipase_D_fam"/>
</dbReference>
<evidence type="ECO:0000256" key="1">
    <source>
        <dbReference type="ARBA" id="ARBA00000798"/>
    </source>
</evidence>
<reference evidence="11 12" key="1">
    <citation type="submission" date="2024-04" db="EMBL/GenBank/DDBJ databases">
        <title>Aurantiacibacter sp. DGU6 16S ribosomal RNA gene Genome sequencing and assembly.</title>
        <authorList>
            <person name="Park S."/>
        </authorList>
    </citation>
    <scope>NUCLEOTIDE SEQUENCE [LARGE SCALE GENOMIC DNA]</scope>
    <source>
        <strain evidence="11 12">DGU6</strain>
    </source>
</reference>
<comment type="subcellular location">
    <subcellularLocation>
        <location evidence="3">Secreted</location>
    </subcellularLocation>
</comment>
<keyword evidence="7" id="KW-0378">Hydrolase</keyword>
<evidence type="ECO:0000313" key="12">
    <source>
        <dbReference type="Proteomes" id="UP001497045"/>
    </source>
</evidence>
<name>A0ABU9ICC4_9SPHN</name>
<feature type="domain" description="PLD phosphodiesterase" evidence="10">
    <location>
        <begin position="356"/>
        <end position="383"/>
    </location>
</feature>
<keyword evidence="12" id="KW-1185">Reference proteome</keyword>
<proteinExistence type="predicted"/>
<evidence type="ECO:0000256" key="3">
    <source>
        <dbReference type="ARBA" id="ARBA00004613"/>
    </source>
</evidence>
<comment type="catalytic activity">
    <reaction evidence="1">
        <text>a 1,2-diacyl-sn-glycero-3-phosphocholine + H2O = a 1,2-diacyl-sn-glycero-3-phosphate + choline + H(+)</text>
        <dbReference type="Rhea" id="RHEA:14445"/>
        <dbReference type="ChEBI" id="CHEBI:15354"/>
        <dbReference type="ChEBI" id="CHEBI:15377"/>
        <dbReference type="ChEBI" id="CHEBI:15378"/>
        <dbReference type="ChEBI" id="CHEBI:57643"/>
        <dbReference type="ChEBI" id="CHEBI:58608"/>
        <dbReference type="EC" id="3.1.4.4"/>
    </reaction>
</comment>
<dbReference type="PANTHER" id="PTHR18896:SF76">
    <property type="entry name" value="PHOSPHOLIPASE"/>
    <property type="match status" value="1"/>
</dbReference>
<dbReference type="SUPFAM" id="SSF56024">
    <property type="entry name" value="Phospholipase D/nuclease"/>
    <property type="match status" value="2"/>
</dbReference>
<keyword evidence="6" id="KW-0677">Repeat</keyword>
<protein>
    <recommendedName>
        <fullName evidence="4">Phospholipase D</fullName>
    </recommendedName>
    <alternativeName>
        <fullName evidence="9">Choline phosphatase</fullName>
    </alternativeName>
</protein>
<dbReference type="EMBL" id="JBBYHV010000001">
    <property type="protein sequence ID" value="MEL1250071.1"/>
    <property type="molecule type" value="Genomic_DNA"/>
</dbReference>
<evidence type="ECO:0000256" key="8">
    <source>
        <dbReference type="ARBA" id="ARBA00023098"/>
    </source>
</evidence>
<dbReference type="PROSITE" id="PS50035">
    <property type="entry name" value="PLD"/>
    <property type="match status" value="2"/>
</dbReference>
<keyword evidence="8" id="KW-0443">Lipid metabolism</keyword>
<keyword evidence="5" id="KW-0964">Secreted</keyword>
<dbReference type="SMART" id="SM00155">
    <property type="entry name" value="PLDc"/>
    <property type="match status" value="2"/>
</dbReference>
<evidence type="ECO:0000256" key="7">
    <source>
        <dbReference type="ARBA" id="ARBA00022801"/>
    </source>
</evidence>
<dbReference type="CDD" id="cd09143">
    <property type="entry name" value="PLDc_vPLD1_2_like_bac_2"/>
    <property type="match status" value="1"/>
</dbReference>
<dbReference type="CDD" id="cd09140">
    <property type="entry name" value="PLDc_vPLD1_2_like_bac_1"/>
    <property type="match status" value="1"/>
</dbReference>
<dbReference type="PANTHER" id="PTHR18896">
    <property type="entry name" value="PHOSPHOLIPASE D"/>
    <property type="match status" value="1"/>
</dbReference>
<comment type="function">
    <text evidence="2">Could be a virulence factor.</text>
</comment>
<dbReference type="InterPro" id="IPR025202">
    <property type="entry name" value="PLD-like_dom"/>
</dbReference>
<dbReference type="RefSeq" id="WP_341672591.1">
    <property type="nucleotide sequence ID" value="NZ_JBBYHV010000001.1"/>
</dbReference>
<dbReference type="Proteomes" id="UP001497045">
    <property type="component" value="Unassembled WGS sequence"/>
</dbReference>
<evidence type="ECO:0000313" key="11">
    <source>
        <dbReference type="EMBL" id="MEL1250071.1"/>
    </source>
</evidence>